<comment type="caution">
    <text evidence="2">The sequence shown here is derived from an EMBL/GenBank/DDBJ whole genome shotgun (WGS) entry which is preliminary data.</text>
</comment>
<gene>
    <name evidence="2" type="ORF">V6N12_070193</name>
</gene>
<feature type="domain" description="RNase H type-1" evidence="1">
    <location>
        <begin position="94"/>
        <end position="205"/>
    </location>
</feature>
<dbReference type="InterPro" id="IPR012337">
    <property type="entry name" value="RNaseH-like_sf"/>
</dbReference>
<dbReference type="PANTHER" id="PTHR47723">
    <property type="entry name" value="OS05G0353850 PROTEIN"/>
    <property type="match status" value="1"/>
</dbReference>
<dbReference type="EMBL" id="JBBPBM010000006">
    <property type="protein sequence ID" value="KAK8579890.1"/>
    <property type="molecule type" value="Genomic_DNA"/>
</dbReference>
<organism evidence="2 3">
    <name type="scientific">Hibiscus sabdariffa</name>
    <name type="common">roselle</name>
    <dbReference type="NCBI Taxonomy" id="183260"/>
    <lineage>
        <taxon>Eukaryota</taxon>
        <taxon>Viridiplantae</taxon>
        <taxon>Streptophyta</taxon>
        <taxon>Embryophyta</taxon>
        <taxon>Tracheophyta</taxon>
        <taxon>Spermatophyta</taxon>
        <taxon>Magnoliopsida</taxon>
        <taxon>eudicotyledons</taxon>
        <taxon>Gunneridae</taxon>
        <taxon>Pentapetalae</taxon>
        <taxon>rosids</taxon>
        <taxon>malvids</taxon>
        <taxon>Malvales</taxon>
        <taxon>Malvaceae</taxon>
        <taxon>Malvoideae</taxon>
        <taxon>Hibiscus</taxon>
    </lineage>
</organism>
<evidence type="ECO:0000259" key="1">
    <source>
        <dbReference type="Pfam" id="PF13456"/>
    </source>
</evidence>
<dbReference type="PANTHER" id="PTHR47723:SF19">
    <property type="entry name" value="POLYNUCLEOTIDYL TRANSFERASE, RIBONUCLEASE H-LIKE SUPERFAMILY PROTEIN"/>
    <property type="match status" value="1"/>
</dbReference>
<dbReference type="Pfam" id="PF13456">
    <property type="entry name" value="RVT_3"/>
    <property type="match status" value="1"/>
</dbReference>
<accession>A0ABR2FG72</accession>
<evidence type="ECO:0000313" key="2">
    <source>
        <dbReference type="EMBL" id="KAK8579890.1"/>
    </source>
</evidence>
<dbReference type="InterPro" id="IPR053151">
    <property type="entry name" value="RNase_H-like"/>
</dbReference>
<dbReference type="InterPro" id="IPR002156">
    <property type="entry name" value="RNaseH_domain"/>
</dbReference>
<sequence length="242" mass="26910">MTNVERARRGISESPCCDLCGGLSNRTASVSDSNDLAWNLLFSSCIWQIWKLRNDRVFANISHDPSIILSRCLSWAKNYANLYHSSHSNATALSSGLGSIGGLFRDYGGSWISGFGRSIGFLDALTVKLWAIHDGLELAWNNGFLNLQVRSECSMAISLIMNPNAAASSHALVRAIANLCRRAWSLEFTWIPRETNRPVDSLAKQVPPDQFDLLMFNQPSCYINGLLYRNVHCSPYCKARTS</sequence>
<evidence type="ECO:0000313" key="3">
    <source>
        <dbReference type="Proteomes" id="UP001472677"/>
    </source>
</evidence>
<reference evidence="2 3" key="1">
    <citation type="journal article" date="2024" name="G3 (Bethesda)">
        <title>Genome assembly of Hibiscus sabdariffa L. provides insights into metabolisms of medicinal natural products.</title>
        <authorList>
            <person name="Kim T."/>
        </authorList>
    </citation>
    <scope>NUCLEOTIDE SEQUENCE [LARGE SCALE GENOMIC DNA]</scope>
    <source>
        <strain evidence="2">TK-2024</strain>
        <tissue evidence="2">Old leaves</tissue>
    </source>
</reference>
<dbReference type="CDD" id="cd06222">
    <property type="entry name" value="RNase_H_like"/>
    <property type="match status" value="1"/>
</dbReference>
<name>A0ABR2FG72_9ROSI</name>
<dbReference type="InterPro" id="IPR044730">
    <property type="entry name" value="RNase_H-like_dom_plant"/>
</dbReference>
<dbReference type="Proteomes" id="UP001472677">
    <property type="component" value="Unassembled WGS sequence"/>
</dbReference>
<protein>
    <recommendedName>
        <fullName evidence="1">RNase H type-1 domain-containing protein</fullName>
    </recommendedName>
</protein>
<dbReference type="InterPro" id="IPR036397">
    <property type="entry name" value="RNaseH_sf"/>
</dbReference>
<proteinExistence type="predicted"/>
<dbReference type="SUPFAM" id="SSF53098">
    <property type="entry name" value="Ribonuclease H-like"/>
    <property type="match status" value="1"/>
</dbReference>
<dbReference type="Gene3D" id="3.30.420.10">
    <property type="entry name" value="Ribonuclease H-like superfamily/Ribonuclease H"/>
    <property type="match status" value="1"/>
</dbReference>
<keyword evidence="3" id="KW-1185">Reference proteome</keyword>